<dbReference type="EMBL" id="LAZR01006730">
    <property type="protein sequence ID" value="KKM90024.1"/>
    <property type="molecule type" value="Genomic_DNA"/>
</dbReference>
<evidence type="ECO:0000313" key="1">
    <source>
        <dbReference type="EMBL" id="KKM90024.1"/>
    </source>
</evidence>
<sequence>MAKTFAELLNDIQQELQDTTPTYYTDAEVTVQLPEAIIEVSEYKPRKVMETFELETRTGAATSSTSGALIDGDESQFRSSDVNKVIFNTTDRTWAIVTAYVSATQLTLSKDIMASGEKYEMFNQDCWDNKQIYLGDVEDYVGPDHGVVTVEFRTNRSPRELRNFTVEGNILTVDFEFTPVDSKSANLDSREVEVYVWINKRHQVSQMTDLALAVDLPGDSYAAGTTTIHVDSTADETMEEDTEFTVAGLRGVYKLTQATTFATNEGDITFWPPLESAIDDDDVVTVKGSTLDRSLERMVIELCAGRCAMSKASKYLQRIETAITSISNVTTALGLAAAKTLRQVTDLASARTALGLAPGLLIEANSEIDKMAAEVTQAIATLDTARALINTVTVGGIDVPRQYADQVSRELDSSRGALETARGFLAQAASEGPLASSYVDLGTGELQGAASSVANAIGFLQKITSDLAIADRAPTVTRWGRDKVRDVLGQLQRGLPPKQRFYYPKD</sequence>
<gene>
    <name evidence="1" type="ORF">LCGC14_1242710</name>
</gene>
<organism evidence="1">
    <name type="scientific">marine sediment metagenome</name>
    <dbReference type="NCBI Taxonomy" id="412755"/>
    <lineage>
        <taxon>unclassified sequences</taxon>
        <taxon>metagenomes</taxon>
        <taxon>ecological metagenomes</taxon>
    </lineage>
</organism>
<dbReference type="AlphaFoldDB" id="A0A0F9L5D6"/>
<comment type="caution">
    <text evidence="1">The sequence shown here is derived from an EMBL/GenBank/DDBJ whole genome shotgun (WGS) entry which is preliminary data.</text>
</comment>
<protein>
    <submittedName>
        <fullName evidence="1">Uncharacterized protein</fullName>
    </submittedName>
</protein>
<reference evidence="1" key="1">
    <citation type="journal article" date="2015" name="Nature">
        <title>Complex archaea that bridge the gap between prokaryotes and eukaryotes.</title>
        <authorList>
            <person name="Spang A."/>
            <person name="Saw J.H."/>
            <person name="Jorgensen S.L."/>
            <person name="Zaremba-Niedzwiedzka K."/>
            <person name="Martijn J."/>
            <person name="Lind A.E."/>
            <person name="van Eijk R."/>
            <person name="Schleper C."/>
            <person name="Guy L."/>
            <person name="Ettema T.J."/>
        </authorList>
    </citation>
    <scope>NUCLEOTIDE SEQUENCE</scope>
</reference>
<name>A0A0F9L5D6_9ZZZZ</name>
<accession>A0A0F9L5D6</accession>
<proteinExistence type="predicted"/>